<dbReference type="Proteomes" id="UP001642409">
    <property type="component" value="Unassembled WGS sequence"/>
</dbReference>
<evidence type="ECO:0000313" key="3">
    <source>
        <dbReference type="Proteomes" id="UP001642409"/>
    </source>
</evidence>
<evidence type="ECO:0000313" key="2">
    <source>
        <dbReference type="EMBL" id="CAL6035412.1"/>
    </source>
</evidence>
<keyword evidence="3" id="KW-1185">Reference proteome</keyword>
<name>A0AA86Q9E9_9EUKA</name>
<accession>A0AA86Q9E9</accession>
<dbReference type="AlphaFoldDB" id="A0AA86Q9E9"/>
<gene>
    <name evidence="2" type="ORF">HINF_LOCUS35915</name>
    <name evidence="1" type="ORF">HINF_LOCUS40676</name>
</gene>
<dbReference type="EMBL" id="CAXDID020000131">
    <property type="protein sequence ID" value="CAL6035412.1"/>
    <property type="molecule type" value="Genomic_DNA"/>
</dbReference>
<protein>
    <submittedName>
        <fullName evidence="2">Hypothetical_protein</fullName>
    </submittedName>
</protein>
<reference evidence="1" key="1">
    <citation type="submission" date="2023-06" db="EMBL/GenBank/DDBJ databases">
        <authorList>
            <person name="Kurt Z."/>
        </authorList>
    </citation>
    <scope>NUCLEOTIDE SEQUENCE</scope>
</reference>
<comment type="caution">
    <text evidence="1">The sequence shown here is derived from an EMBL/GenBank/DDBJ whole genome shotgun (WGS) entry which is preliminary data.</text>
</comment>
<proteinExistence type="predicted"/>
<reference evidence="2 3" key="2">
    <citation type="submission" date="2024-07" db="EMBL/GenBank/DDBJ databases">
        <authorList>
            <person name="Akdeniz Z."/>
        </authorList>
    </citation>
    <scope>NUCLEOTIDE SEQUENCE [LARGE SCALE GENOMIC DNA]</scope>
</reference>
<evidence type="ECO:0000313" key="1">
    <source>
        <dbReference type="EMBL" id="CAI9953031.1"/>
    </source>
</evidence>
<sequence>MAVTRSYQRIRISVTLYKVCLFGNNPRSSLKSILMFVHLLPIVLQLVRTSFKHKLKAIQDDLELTEKQLSLIGAKTFYKLILTCSYDHIHKINKYNKLRFDIQQIIHSQNIIYNVQSIQLYINSQNQYLSAIYHNIINVIIKVSTQSYQTGPSGFHFVWLCVKVLFVDAHRAQVHPVEALDSGLGGFGFKLYGFHFVKWEDLT</sequence>
<organism evidence="1">
    <name type="scientific">Hexamita inflata</name>
    <dbReference type="NCBI Taxonomy" id="28002"/>
    <lineage>
        <taxon>Eukaryota</taxon>
        <taxon>Metamonada</taxon>
        <taxon>Diplomonadida</taxon>
        <taxon>Hexamitidae</taxon>
        <taxon>Hexamitinae</taxon>
        <taxon>Hexamita</taxon>
    </lineage>
</organism>
<dbReference type="EMBL" id="CATOUU010000836">
    <property type="protein sequence ID" value="CAI9953031.1"/>
    <property type="molecule type" value="Genomic_DNA"/>
</dbReference>